<accession>A0A6H5IWE0</accession>
<dbReference type="AlphaFoldDB" id="A0A6H5IWE0"/>
<keyword evidence="3" id="KW-1185">Reference proteome</keyword>
<dbReference type="InterPro" id="IPR000477">
    <property type="entry name" value="RT_dom"/>
</dbReference>
<protein>
    <recommendedName>
        <fullName evidence="1">Reverse transcriptase domain-containing protein</fullName>
    </recommendedName>
</protein>
<dbReference type="InterPro" id="IPR043502">
    <property type="entry name" value="DNA/RNA_pol_sf"/>
</dbReference>
<sequence length="98" mass="11266">MQGTVNSPILFNIFTHKICCLNIFNDRPDVYSLAFADDLVLLAAGRDPLCVESHLQDLVNAVDRHYRLWNLRVNPTKCEVIVFHKPLNTITINIQNKF</sequence>
<organism evidence="2 3">
    <name type="scientific">Trichogramma brassicae</name>
    <dbReference type="NCBI Taxonomy" id="86971"/>
    <lineage>
        <taxon>Eukaryota</taxon>
        <taxon>Metazoa</taxon>
        <taxon>Ecdysozoa</taxon>
        <taxon>Arthropoda</taxon>
        <taxon>Hexapoda</taxon>
        <taxon>Insecta</taxon>
        <taxon>Pterygota</taxon>
        <taxon>Neoptera</taxon>
        <taxon>Endopterygota</taxon>
        <taxon>Hymenoptera</taxon>
        <taxon>Apocrita</taxon>
        <taxon>Proctotrupomorpha</taxon>
        <taxon>Chalcidoidea</taxon>
        <taxon>Trichogrammatidae</taxon>
        <taxon>Trichogramma</taxon>
    </lineage>
</organism>
<evidence type="ECO:0000313" key="2">
    <source>
        <dbReference type="EMBL" id="CAB0041214.1"/>
    </source>
</evidence>
<reference evidence="2 3" key="1">
    <citation type="submission" date="2020-02" db="EMBL/GenBank/DDBJ databases">
        <authorList>
            <person name="Ferguson B K."/>
        </authorList>
    </citation>
    <scope>NUCLEOTIDE SEQUENCE [LARGE SCALE GENOMIC DNA]</scope>
</reference>
<evidence type="ECO:0000313" key="3">
    <source>
        <dbReference type="Proteomes" id="UP000479190"/>
    </source>
</evidence>
<gene>
    <name evidence="2" type="ORF">TBRA_LOCUS12890</name>
</gene>
<evidence type="ECO:0000259" key="1">
    <source>
        <dbReference type="PROSITE" id="PS50878"/>
    </source>
</evidence>
<dbReference type="SUPFAM" id="SSF56672">
    <property type="entry name" value="DNA/RNA polymerases"/>
    <property type="match status" value="1"/>
</dbReference>
<name>A0A6H5IWE0_9HYME</name>
<dbReference type="InterPro" id="IPR043128">
    <property type="entry name" value="Rev_trsase/Diguanyl_cyclase"/>
</dbReference>
<dbReference type="Pfam" id="PF00078">
    <property type="entry name" value="RVT_1"/>
    <property type="match status" value="1"/>
</dbReference>
<dbReference type="Gene3D" id="3.30.70.270">
    <property type="match status" value="1"/>
</dbReference>
<dbReference type="EMBL" id="CADCXV010001098">
    <property type="protein sequence ID" value="CAB0041214.1"/>
    <property type="molecule type" value="Genomic_DNA"/>
</dbReference>
<dbReference type="GO" id="GO:0071897">
    <property type="term" value="P:DNA biosynthetic process"/>
    <property type="evidence" value="ECO:0007669"/>
    <property type="project" value="UniProtKB-ARBA"/>
</dbReference>
<dbReference type="PROSITE" id="PS50878">
    <property type="entry name" value="RT_POL"/>
    <property type="match status" value="1"/>
</dbReference>
<dbReference type="OrthoDB" id="7989680at2759"/>
<dbReference type="Proteomes" id="UP000479190">
    <property type="component" value="Unassembled WGS sequence"/>
</dbReference>
<proteinExistence type="predicted"/>
<feature type="domain" description="Reverse transcriptase" evidence="1">
    <location>
        <begin position="1"/>
        <end position="94"/>
    </location>
</feature>